<feature type="compositionally biased region" description="Basic and acidic residues" evidence="1">
    <location>
        <begin position="1"/>
        <end position="20"/>
    </location>
</feature>
<keyword evidence="3" id="KW-1185">Reference proteome</keyword>
<feature type="region of interest" description="Disordered" evidence="1">
    <location>
        <begin position="1"/>
        <end position="24"/>
    </location>
</feature>
<proteinExistence type="predicted"/>
<comment type="caution">
    <text evidence="2">The sequence shown here is derived from an EMBL/GenBank/DDBJ whole genome shotgun (WGS) entry which is preliminary data.</text>
</comment>
<reference evidence="2 3" key="1">
    <citation type="submission" date="2020-08" db="EMBL/GenBank/DDBJ databases">
        <title>Genomic Encyclopedia of Type Strains, Phase IV (KMG-IV): sequencing the most valuable type-strain genomes for metagenomic binning, comparative biology and taxonomic classification.</title>
        <authorList>
            <person name="Goeker M."/>
        </authorList>
    </citation>
    <scope>NUCLEOTIDE SEQUENCE [LARGE SCALE GENOMIC DNA]</scope>
    <source>
        <strain evidence="2 3">DSM 29853</strain>
    </source>
</reference>
<evidence type="ECO:0000313" key="3">
    <source>
        <dbReference type="Proteomes" id="UP000528286"/>
    </source>
</evidence>
<dbReference type="EMBL" id="JACIEZ010000003">
    <property type="protein sequence ID" value="MBB4064627.1"/>
    <property type="molecule type" value="Genomic_DNA"/>
</dbReference>
<dbReference type="AlphaFoldDB" id="A0A7W6NKT6"/>
<sequence>MFAFDSAHEEWRPEPVRETGKPAASDWDERQVISRALGLIHAFAEMLVQDPLEIELRDEMELPIAKETMIQCFALILMAETRPEWRNAFYNSGLKLAYFWPDIGADRLLLPKGIFEDAMNIGEGDSQYQSLSMNADHIRRFSEAFSRVGPEHDRIAAIFDDAIAKLTGVLEL</sequence>
<protein>
    <submittedName>
        <fullName evidence="2">Uncharacterized protein</fullName>
    </submittedName>
</protein>
<dbReference type="Proteomes" id="UP000528286">
    <property type="component" value="Unassembled WGS sequence"/>
</dbReference>
<evidence type="ECO:0000313" key="2">
    <source>
        <dbReference type="EMBL" id="MBB4064627.1"/>
    </source>
</evidence>
<organism evidence="2 3">
    <name type="scientific">Gellertiella hungarica</name>
    <dbReference type="NCBI Taxonomy" id="1572859"/>
    <lineage>
        <taxon>Bacteria</taxon>
        <taxon>Pseudomonadati</taxon>
        <taxon>Pseudomonadota</taxon>
        <taxon>Alphaproteobacteria</taxon>
        <taxon>Hyphomicrobiales</taxon>
        <taxon>Rhizobiaceae</taxon>
        <taxon>Gellertiella</taxon>
    </lineage>
</organism>
<accession>A0A7W6NKT6</accession>
<dbReference type="RefSeq" id="WP_183365884.1">
    <property type="nucleotide sequence ID" value="NZ_JACIEZ010000003.1"/>
</dbReference>
<name>A0A7W6NKT6_9HYPH</name>
<evidence type="ECO:0000256" key="1">
    <source>
        <dbReference type="SAM" id="MobiDB-lite"/>
    </source>
</evidence>
<gene>
    <name evidence="2" type="ORF">GGR23_001814</name>
</gene>